<dbReference type="GO" id="GO:0005509">
    <property type="term" value="F:calcium ion binding"/>
    <property type="evidence" value="ECO:0007669"/>
    <property type="project" value="InterPro"/>
</dbReference>
<reference evidence="3 4" key="1">
    <citation type="submission" date="2016-09" db="EMBL/GenBank/DDBJ databases">
        <title>Extensive genetic diversity and differential bi-allelic expression allows diatom success in the polar Southern Ocean.</title>
        <authorList>
            <consortium name="DOE Joint Genome Institute"/>
            <person name="Mock T."/>
            <person name="Otillar R.P."/>
            <person name="Strauss J."/>
            <person name="Dupont C."/>
            <person name="Frickenhaus S."/>
            <person name="Maumus F."/>
            <person name="Mcmullan M."/>
            <person name="Sanges R."/>
            <person name="Schmutz J."/>
            <person name="Toseland A."/>
            <person name="Valas R."/>
            <person name="Veluchamy A."/>
            <person name="Ward B.J."/>
            <person name="Allen A."/>
            <person name="Barry K."/>
            <person name="Falciatore A."/>
            <person name="Ferrante M."/>
            <person name="Fortunato A.E."/>
            <person name="Gloeckner G."/>
            <person name="Gruber A."/>
            <person name="Hipkin R."/>
            <person name="Janech M."/>
            <person name="Kroth P."/>
            <person name="Leese F."/>
            <person name="Lindquist E."/>
            <person name="Lyon B.R."/>
            <person name="Martin J."/>
            <person name="Mayer C."/>
            <person name="Parker M."/>
            <person name="Quesneville H."/>
            <person name="Raymond J."/>
            <person name="Uhlig C."/>
            <person name="Valentin K.U."/>
            <person name="Worden A.Z."/>
            <person name="Armbrust E.V."/>
            <person name="Bowler C."/>
            <person name="Green B."/>
            <person name="Moulton V."/>
            <person name="Van Oosterhout C."/>
            <person name="Grigoriev I."/>
        </authorList>
    </citation>
    <scope>NUCLEOTIDE SEQUENCE [LARGE SCALE GENOMIC DNA]</scope>
    <source>
        <strain evidence="3 4">CCMP1102</strain>
    </source>
</reference>
<evidence type="ECO:0000313" key="3">
    <source>
        <dbReference type="EMBL" id="OEU19560.1"/>
    </source>
</evidence>
<gene>
    <name evidence="3" type="ORF">FRACYDRAFT_260037</name>
</gene>
<keyword evidence="4" id="KW-1185">Reference proteome</keyword>
<feature type="region of interest" description="Disordered" evidence="1">
    <location>
        <begin position="150"/>
        <end position="189"/>
    </location>
</feature>
<feature type="region of interest" description="Disordered" evidence="1">
    <location>
        <begin position="1"/>
        <end position="23"/>
    </location>
</feature>
<dbReference type="KEGG" id="fcy:FRACYDRAFT_260037"/>
<accession>A0A1E7FN24</accession>
<dbReference type="PROSITE" id="PS50222">
    <property type="entry name" value="EF_HAND_2"/>
    <property type="match status" value="1"/>
</dbReference>
<dbReference type="Proteomes" id="UP000095751">
    <property type="component" value="Unassembled WGS sequence"/>
</dbReference>
<dbReference type="InterPro" id="IPR002048">
    <property type="entry name" value="EF_hand_dom"/>
</dbReference>
<dbReference type="InParanoid" id="A0A1E7FN24"/>
<dbReference type="EMBL" id="KV784355">
    <property type="protein sequence ID" value="OEU19560.1"/>
    <property type="molecule type" value="Genomic_DNA"/>
</dbReference>
<name>A0A1E7FN24_9STRA</name>
<organism evidence="3 4">
    <name type="scientific">Fragilariopsis cylindrus CCMP1102</name>
    <dbReference type="NCBI Taxonomy" id="635003"/>
    <lineage>
        <taxon>Eukaryota</taxon>
        <taxon>Sar</taxon>
        <taxon>Stramenopiles</taxon>
        <taxon>Ochrophyta</taxon>
        <taxon>Bacillariophyta</taxon>
        <taxon>Bacillariophyceae</taxon>
        <taxon>Bacillariophycidae</taxon>
        <taxon>Bacillariales</taxon>
        <taxon>Bacillariaceae</taxon>
        <taxon>Fragilariopsis</taxon>
    </lineage>
</organism>
<evidence type="ECO:0000256" key="1">
    <source>
        <dbReference type="SAM" id="MobiDB-lite"/>
    </source>
</evidence>
<dbReference type="AlphaFoldDB" id="A0A1E7FN24"/>
<protein>
    <recommendedName>
        <fullName evidence="2">EF-hand domain-containing protein</fullName>
    </recommendedName>
</protein>
<sequence length="189" mass="20736">MSITKDEADATTADEIVATGTNDKGQAVQAVEVEEETTTTGGETVMKGLFETLKEDDSKAMLSFADGFRDKVKILFEKFDIDQDGRLKHDELASLQRATSPEEDPLTKKMYLMVCQSLACHPDQGISLEALKFTYASDGADIDIDYDKVFNNNGDGNGNKKKNTKKGKKDDDDEDKIYEVGTNGVDISS</sequence>
<proteinExistence type="predicted"/>
<feature type="domain" description="EF-hand" evidence="2">
    <location>
        <begin position="67"/>
        <end position="102"/>
    </location>
</feature>
<dbReference type="SUPFAM" id="SSF47473">
    <property type="entry name" value="EF-hand"/>
    <property type="match status" value="1"/>
</dbReference>
<dbReference type="OrthoDB" id="9991317at2759"/>
<evidence type="ECO:0000259" key="2">
    <source>
        <dbReference type="PROSITE" id="PS50222"/>
    </source>
</evidence>
<dbReference type="InterPro" id="IPR011992">
    <property type="entry name" value="EF-hand-dom_pair"/>
</dbReference>
<evidence type="ECO:0000313" key="4">
    <source>
        <dbReference type="Proteomes" id="UP000095751"/>
    </source>
</evidence>